<dbReference type="PANTHER" id="PTHR10491">
    <property type="entry name" value="DTDP-4-DEHYDRORHAMNOSE REDUCTASE"/>
    <property type="match status" value="1"/>
</dbReference>
<comment type="pathway">
    <text evidence="2">Carbohydrate biosynthesis; dTDP-L-rhamnose biosynthesis.</text>
</comment>
<proteinExistence type="inferred from homology"/>
<dbReference type="GO" id="GO:0006556">
    <property type="term" value="P:S-adenosylmethionine biosynthetic process"/>
    <property type="evidence" value="ECO:0007669"/>
    <property type="project" value="TreeGrafter"/>
</dbReference>
<dbReference type="PANTHER" id="PTHR10491:SF4">
    <property type="entry name" value="METHIONINE ADENOSYLTRANSFERASE 2 SUBUNIT BETA"/>
    <property type="match status" value="1"/>
</dbReference>
<dbReference type="GO" id="GO:0008831">
    <property type="term" value="F:dTDP-4-dehydrorhamnose reductase activity"/>
    <property type="evidence" value="ECO:0007669"/>
    <property type="project" value="UniProtKB-EC"/>
</dbReference>
<dbReference type="GO" id="GO:0048270">
    <property type="term" value="F:methionine adenosyltransferase regulator activity"/>
    <property type="evidence" value="ECO:0007669"/>
    <property type="project" value="TreeGrafter"/>
</dbReference>
<dbReference type="Gene3D" id="3.40.50.720">
    <property type="entry name" value="NAD(P)-binding Rossmann-like Domain"/>
    <property type="match status" value="1"/>
</dbReference>
<comment type="similarity">
    <text evidence="1 2">Belongs to the dTDP-4-dehydrorhamnose reductase family.</text>
</comment>
<evidence type="ECO:0000256" key="2">
    <source>
        <dbReference type="RuleBase" id="RU364082"/>
    </source>
</evidence>
<evidence type="ECO:0000313" key="5">
    <source>
        <dbReference type="Proteomes" id="UP000230405"/>
    </source>
</evidence>
<sequence length="272" mass="31019">MKLIIGNGYLGEKFKNYIGDSVVSSVFINSEQDVVKEIDHYRPNWVINCAGITGRPNIDWCEDHREETFVGNILLPLQIAKACQSRRVRMLHLGSGCVYQGDNCGRGFSEDDAPNFGGSFYSLTKALSEQLLRDFNVLQLRLRMPIDSDLNSPRNFVKKITHYEKVIDIQNSMTIVEDLLLVAEDLMKKERSGIYNVVNPGPLSHHQILDLYQQIVDPDFKYQIITIEELGKITRAGRSNCVLNGEKLAKEIELPVLKERLIKLFTDFVKNK</sequence>
<dbReference type="Proteomes" id="UP000230405">
    <property type="component" value="Unassembled WGS sequence"/>
</dbReference>
<keyword evidence="2" id="KW-0521">NADP</keyword>
<dbReference type="SUPFAM" id="SSF51735">
    <property type="entry name" value="NAD(P)-binding Rossmann-fold domains"/>
    <property type="match status" value="1"/>
</dbReference>
<dbReference type="GO" id="GO:0048269">
    <property type="term" value="C:methionine adenosyltransferase complex"/>
    <property type="evidence" value="ECO:0007669"/>
    <property type="project" value="TreeGrafter"/>
</dbReference>
<name>A0A2M7VGC5_9BACT</name>
<evidence type="ECO:0000259" key="3">
    <source>
        <dbReference type="Pfam" id="PF04321"/>
    </source>
</evidence>
<dbReference type="InterPro" id="IPR005913">
    <property type="entry name" value="dTDP_dehydrorham_reduct"/>
</dbReference>
<protein>
    <recommendedName>
        <fullName evidence="2">dTDP-4-dehydrorhamnose reductase</fullName>
        <ecNumber evidence="2">1.1.1.133</ecNumber>
    </recommendedName>
</protein>
<comment type="function">
    <text evidence="2">Catalyzes the reduction of dTDP-6-deoxy-L-lyxo-4-hexulose to yield dTDP-L-rhamnose.</text>
</comment>
<dbReference type="InterPro" id="IPR036291">
    <property type="entry name" value="NAD(P)-bd_dom_sf"/>
</dbReference>
<evidence type="ECO:0000313" key="4">
    <source>
        <dbReference type="EMBL" id="PIZ99537.1"/>
    </source>
</evidence>
<organism evidence="4 5">
    <name type="scientific">Candidatus Komeilibacteria bacterium CG_4_10_14_0_2_um_filter_37_10</name>
    <dbReference type="NCBI Taxonomy" id="1974470"/>
    <lineage>
        <taxon>Bacteria</taxon>
        <taxon>Candidatus Komeiliibacteriota</taxon>
    </lineage>
</organism>
<dbReference type="Pfam" id="PF04321">
    <property type="entry name" value="RmlD_sub_bind"/>
    <property type="match status" value="1"/>
</dbReference>
<feature type="domain" description="RmlD-like substrate binding" evidence="3">
    <location>
        <begin position="28"/>
        <end position="208"/>
    </location>
</feature>
<dbReference type="InterPro" id="IPR029903">
    <property type="entry name" value="RmlD-like-bd"/>
</dbReference>
<dbReference type="EC" id="1.1.1.133" evidence="2"/>
<evidence type="ECO:0000256" key="1">
    <source>
        <dbReference type="ARBA" id="ARBA00010944"/>
    </source>
</evidence>
<reference evidence="5" key="1">
    <citation type="submission" date="2017-09" db="EMBL/GenBank/DDBJ databases">
        <title>Depth-based differentiation of microbial function through sediment-hosted aquifers and enrichment of novel symbionts in the deep terrestrial subsurface.</title>
        <authorList>
            <person name="Probst A.J."/>
            <person name="Ladd B."/>
            <person name="Jarett J.K."/>
            <person name="Geller-Mcgrath D.E."/>
            <person name="Sieber C.M.K."/>
            <person name="Emerson J.B."/>
            <person name="Anantharaman K."/>
            <person name="Thomas B.C."/>
            <person name="Malmstrom R."/>
            <person name="Stieglmeier M."/>
            <person name="Klingl A."/>
            <person name="Woyke T."/>
            <person name="Ryan C.M."/>
            <person name="Banfield J.F."/>
        </authorList>
    </citation>
    <scope>NUCLEOTIDE SEQUENCE [LARGE SCALE GENOMIC DNA]</scope>
</reference>
<comment type="caution">
    <text evidence="4">The sequence shown here is derived from an EMBL/GenBank/DDBJ whole genome shotgun (WGS) entry which is preliminary data.</text>
</comment>
<accession>A0A2M7VGC5</accession>
<gene>
    <name evidence="4" type="ORF">COX77_01255</name>
</gene>
<dbReference type="AlphaFoldDB" id="A0A2M7VGC5"/>
<keyword evidence="2" id="KW-0560">Oxidoreductase</keyword>
<dbReference type="EMBL" id="PFPO01000022">
    <property type="protein sequence ID" value="PIZ99537.1"/>
    <property type="molecule type" value="Genomic_DNA"/>
</dbReference>